<comment type="caution">
    <text evidence="1">The sequence shown here is derived from an EMBL/GenBank/DDBJ whole genome shotgun (WGS) entry which is preliminary data.</text>
</comment>
<proteinExistence type="predicted"/>
<dbReference type="eggNOG" id="COG3170">
    <property type="taxonomic scope" value="Bacteria"/>
</dbReference>
<name>E2SBN0_9ACTN</name>
<protein>
    <submittedName>
        <fullName evidence="1">Uncharacterized protein</fullName>
    </submittedName>
</protein>
<organism evidence="1 2">
    <name type="scientific">Aeromicrobium marinum DSM 15272</name>
    <dbReference type="NCBI Taxonomy" id="585531"/>
    <lineage>
        <taxon>Bacteria</taxon>
        <taxon>Bacillati</taxon>
        <taxon>Actinomycetota</taxon>
        <taxon>Actinomycetes</taxon>
        <taxon>Propionibacteriales</taxon>
        <taxon>Nocardioidaceae</taxon>
        <taxon>Aeromicrobium</taxon>
    </lineage>
</organism>
<dbReference type="OrthoDB" id="2426596at2"/>
<dbReference type="STRING" id="585531.HMPREF0063_11439"/>
<accession>E2SBN0</accession>
<evidence type="ECO:0000313" key="2">
    <source>
        <dbReference type="Proteomes" id="UP000003111"/>
    </source>
</evidence>
<evidence type="ECO:0000313" key="1">
    <source>
        <dbReference type="EMBL" id="EFQ83776.1"/>
    </source>
</evidence>
<dbReference type="RefSeq" id="WP_007078460.1">
    <property type="nucleotide sequence ID" value="NZ_CM001024.1"/>
</dbReference>
<dbReference type="AlphaFoldDB" id="E2SBN0"/>
<dbReference type="EMBL" id="ACLF03000004">
    <property type="protein sequence ID" value="EFQ83776.1"/>
    <property type="molecule type" value="Genomic_DNA"/>
</dbReference>
<keyword evidence="2" id="KW-1185">Reference proteome</keyword>
<sequence length="213" mass="23199">MPLRHRPDVDRADWFVRSEAVWETLATLGPPGLEAYARVPTVLGLSDTEVMADVLAVLARHTGTPDQAWFGLWDGWGDLYGGRQLEQSFDFSSDLGRIFSPPRPQDRPAFAPDVLDGPRVDVGHRSYLLFSGPLSAAGDWGARPVAPGWPRRSISVPNLAWPEDRAWFVASDVDADWIGVGGPASAVDAVLAVHRLQARRATYGPHPSGWGPS</sequence>
<dbReference type="Proteomes" id="UP000003111">
    <property type="component" value="Unassembled WGS sequence"/>
</dbReference>
<reference evidence="1" key="1">
    <citation type="submission" date="2010-08" db="EMBL/GenBank/DDBJ databases">
        <authorList>
            <person name="Muzny D."/>
            <person name="Qin X."/>
            <person name="Buhay C."/>
            <person name="Dugan-Rocha S."/>
            <person name="Ding Y."/>
            <person name="Chen G."/>
            <person name="Hawes A."/>
            <person name="Holder M."/>
            <person name="Jhangiani S."/>
            <person name="Johnson A."/>
            <person name="Khan Z."/>
            <person name="Li Z."/>
            <person name="Liu W."/>
            <person name="Liu X."/>
            <person name="Perez L."/>
            <person name="Shen H."/>
            <person name="Wang Q."/>
            <person name="Watt J."/>
            <person name="Xi L."/>
            <person name="Xin Y."/>
            <person name="Zhou J."/>
            <person name="Deng J."/>
            <person name="Jiang H."/>
            <person name="Liu Y."/>
            <person name="Qu J."/>
            <person name="Song X.-Z."/>
            <person name="Zhang L."/>
            <person name="Villasana D."/>
            <person name="Johnson A."/>
            <person name="Liu J."/>
            <person name="Liyanage D."/>
            <person name="Lorensuhewa L."/>
            <person name="Robinson T."/>
            <person name="Song A."/>
            <person name="Song B.-B."/>
            <person name="Dinh H."/>
            <person name="Thornton R."/>
            <person name="Coyle M."/>
            <person name="Francisco L."/>
            <person name="Jackson L."/>
            <person name="Javaid M."/>
            <person name="Korchina V."/>
            <person name="Kovar C."/>
            <person name="Mata R."/>
            <person name="Mathew T."/>
            <person name="Ngo R."/>
            <person name="Nguyen L."/>
            <person name="Nguyen N."/>
            <person name="Okwuonu G."/>
            <person name="Ongeri F."/>
            <person name="Pham C."/>
            <person name="Simmons D."/>
            <person name="Wilczek-Boney K."/>
            <person name="Hale W."/>
            <person name="Jakkamsetti A."/>
            <person name="Pham P."/>
            <person name="Ruth R."/>
            <person name="San Lucas F."/>
            <person name="Warren J."/>
            <person name="Zhang J."/>
            <person name="Zhao Z."/>
            <person name="Zhou C."/>
            <person name="Zhu D."/>
            <person name="Lee S."/>
            <person name="Bess C."/>
            <person name="Blankenburg K."/>
            <person name="Forbes L."/>
            <person name="Fu Q."/>
            <person name="Gubbala S."/>
            <person name="Hirani K."/>
            <person name="Jayaseelan J.C."/>
            <person name="Lara F."/>
            <person name="Munidasa M."/>
            <person name="Palculict T."/>
            <person name="Patil S."/>
            <person name="Pu L.-L."/>
            <person name="Saada N."/>
            <person name="Tang L."/>
            <person name="Weissenberger G."/>
            <person name="Zhu Y."/>
            <person name="Hemphill L."/>
            <person name="Shang Y."/>
            <person name="Youmans B."/>
            <person name="Ayvaz T."/>
            <person name="Ross M."/>
            <person name="Santibanez J."/>
            <person name="Aqrawi P."/>
            <person name="Gross S."/>
            <person name="Joshi V."/>
            <person name="Fowler G."/>
            <person name="Nazareth L."/>
            <person name="Reid J."/>
            <person name="Worley K."/>
            <person name="Petrosino J."/>
            <person name="Highlander S."/>
            <person name="Gibbs R."/>
        </authorList>
    </citation>
    <scope>NUCLEOTIDE SEQUENCE [LARGE SCALE GENOMIC DNA]</scope>
    <source>
        <strain evidence="1">DSM 15272</strain>
    </source>
</reference>
<gene>
    <name evidence="1" type="ORF">HMPREF0063_11439</name>
</gene>
<dbReference type="HOGENOM" id="CLU_079554_0_0_11"/>